<proteinExistence type="predicted"/>
<dbReference type="Proteomes" id="UP000823561">
    <property type="component" value="Chromosome 3"/>
</dbReference>
<accession>A0AAV6HAA2</accession>
<evidence type="ECO:0000313" key="3">
    <source>
        <dbReference type="EMBL" id="KAG5282950.1"/>
    </source>
</evidence>
<dbReference type="InterPro" id="IPR036179">
    <property type="entry name" value="Ig-like_dom_sf"/>
</dbReference>
<keyword evidence="1" id="KW-1133">Transmembrane helix</keyword>
<keyword evidence="1" id="KW-0812">Transmembrane</keyword>
<dbReference type="EMBL" id="JADWDJ010000003">
    <property type="protein sequence ID" value="KAG5282950.1"/>
    <property type="molecule type" value="Genomic_DNA"/>
</dbReference>
<sequence>MNACNGKNNVIMGAVPDIPRWHEWSIRPCFDWMTAYIFANEEMPLFIVGMELHIFAKHIPGGTVTYLQCHVTDSDLSGLRIQLTKDGVPLASELKLIGPCPNGDGTVQMRVQVKTTMDNSRTYRCEVHSENFNKSVVFGDQSAHQITVIGTVICAVVGTVTCVIVLIGVIYWCRQIPGFVRAPTDENSSSSDSTQAVSFHRNQKKTTTCDTALTNCTVKMST</sequence>
<protein>
    <recommendedName>
        <fullName evidence="2">Ig-like domain-containing protein</fullName>
    </recommendedName>
</protein>
<dbReference type="AlphaFoldDB" id="A0AAV6HAA2"/>
<dbReference type="InterPro" id="IPR013783">
    <property type="entry name" value="Ig-like_fold"/>
</dbReference>
<dbReference type="InterPro" id="IPR003597">
    <property type="entry name" value="Ig_C1-set"/>
</dbReference>
<dbReference type="PROSITE" id="PS50835">
    <property type="entry name" value="IG_LIKE"/>
    <property type="match status" value="1"/>
</dbReference>
<dbReference type="SUPFAM" id="SSF48726">
    <property type="entry name" value="Immunoglobulin"/>
    <property type="match status" value="1"/>
</dbReference>
<evidence type="ECO:0000313" key="4">
    <source>
        <dbReference type="Proteomes" id="UP000823561"/>
    </source>
</evidence>
<dbReference type="Gene3D" id="2.60.40.10">
    <property type="entry name" value="Immunoglobulins"/>
    <property type="match status" value="1"/>
</dbReference>
<name>A0AAV6HAA2_9TELE</name>
<organism evidence="3 4">
    <name type="scientific">Alosa alosa</name>
    <name type="common">allis shad</name>
    <dbReference type="NCBI Taxonomy" id="278164"/>
    <lineage>
        <taxon>Eukaryota</taxon>
        <taxon>Metazoa</taxon>
        <taxon>Chordata</taxon>
        <taxon>Craniata</taxon>
        <taxon>Vertebrata</taxon>
        <taxon>Euteleostomi</taxon>
        <taxon>Actinopterygii</taxon>
        <taxon>Neopterygii</taxon>
        <taxon>Teleostei</taxon>
        <taxon>Clupei</taxon>
        <taxon>Clupeiformes</taxon>
        <taxon>Clupeoidei</taxon>
        <taxon>Clupeidae</taxon>
        <taxon>Alosa</taxon>
    </lineage>
</organism>
<gene>
    <name evidence="3" type="ORF">AALO_G00036560</name>
</gene>
<evidence type="ECO:0000259" key="2">
    <source>
        <dbReference type="PROSITE" id="PS50835"/>
    </source>
</evidence>
<reference evidence="3" key="1">
    <citation type="submission" date="2020-10" db="EMBL/GenBank/DDBJ databases">
        <title>Chromosome-scale genome assembly of the Allis shad, Alosa alosa.</title>
        <authorList>
            <person name="Margot Z."/>
            <person name="Christophe K."/>
            <person name="Cabau C."/>
            <person name="Louis A."/>
            <person name="Berthelot C."/>
            <person name="Parey E."/>
            <person name="Roest Crollius H."/>
            <person name="Montfort J."/>
            <person name="Robinson-Rechavi M."/>
            <person name="Bucao C."/>
            <person name="Bouchez O."/>
            <person name="Gislard M."/>
            <person name="Lluch J."/>
            <person name="Milhes M."/>
            <person name="Lampietro C."/>
            <person name="Lopez Roques C."/>
            <person name="Donnadieu C."/>
            <person name="Braasch I."/>
            <person name="Desvignes T."/>
            <person name="Postlethwait J."/>
            <person name="Bobe J."/>
            <person name="Guiguen Y."/>
        </authorList>
    </citation>
    <scope>NUCLEOTIDE SEQUENCE</scope>
    <source>
        <strain evidence="3">M-15738</strain>
        <tissue evidence="3">Blood</tissue>
    </source>
</reference>
<feature type="domain" description="Ig-like" evidence="2">
    <location>
        <begin position="44"/>
        <end position="137"/>
    </location>
</feature>
<feature type="transmembrane region" description="Helical" evidence="1">
    <location>
        <begin position="148"/>
        <end position="173"/>
    </location>
</feature>
<keyword evidence="4" id="KW-1185">Reference proteome</keyword>
<evidence type="ECO:0000256" key="1">
    <source>
        <dbReference type="SAM" id="Phobius"/>
    </source>
</evidence>
<keyword evidence="1" id="KW-0472">Membrane</keyword>
<dbReference type="InterPro" id="IPR007110">
    <property type="entry name" value="Ig-like_dom"/>
</dbReference>
<comment type="caution">
    <text evidence="3">The sequence shown here is derived from an EMBL/GenBank/DDBJ whole genome shotgun (WGS) entry which is preliminary data.</text>
</comment>
<dbReference type="Pfam" id="PF07654">
    <property type="entry name" value="C1-set"/>
    <property type="match status" value="1"/>
</dbReference>